<reference evidence="6 7" key="1">
    <citation type="journal article" date="2021" name="Comput. Struct. Biotechnol. J.">
        <title>De novo genome assembly of the potent medicinal plant Rehmannia glutinosa using nanopore technology.</title>
        <authorList>
            <person name="Ma L."/>
            <person name="Dong C."/>
            <person name="Song C."/>
            <person name="Wang X."/>
            <person name="Zheng X."/>
            <person name="Niu Y."/>
            <person name="Chen S."/>
            <person name="Feng W."/>
        </authorList>
    </citation>
    <scope>NUCLEOTIDE SEQUENCE [LARGE SCALE GENOMIC DNA]</scope>
    <source>
        <strain evidence="6">DH-2019</strain>
    </source>
</reference>
<dbReference type="Gene3D" id="2.60.120.330">
    <property type="entry name" value="B-lactam Antibiotic, Isopenicillin N Synthase, Chain"/>
    <property type="match status" value="1"/>
</dbReference>
<dbReference type="Pfam" id="PF03171">
    <property type="entry name" value="2OG-FeII_Oxy"/>
    <property type="match status" value="1"/>
</dbReference>
<keyword evidence="7" id="KW-1185">Reference proteome</keyword>
<feature type="domain" description="Fe2OG dioxygenase" evidence="5">
    <location>
        <begin position="209"/>
        <end position="309"/>
    </location>
</feature>
<dbReference type="InterPro" id="IPR026992">
    <property type="entry name" value="DIOX_N"/>
</dbReference>
<keyword evidence="2 4" id="KW-0479">Metal-binding</keyword>
<evidence type="ECO:0000256" key="3">
    <source>
        <dbReference type="ARBA" id="ARBA00023004"/>
    </source>
</evidence>
<sequence>MASITAADQDLSSINSYQPFEYDTGLKVLADSSNLKAVPSKFNYTNQPNALTSDSIPVIDFSALTDPDQRSKAIHDIARACQEWGFFILVNHGIPEELMNAVSKATKEFFDLPEGEKKQYEAKSASDPIKCGNFNVTTTSNQTFTLWRDYLKLYVHPEFHCPLKPKVLREVLLEYSERTRKLARELVEAVSETLELEKQYVDQVLKLHSSFQMFAANFYPPCPQPDQAIGIPPHTDPGLFTFLIHNGVAGLQIQHDGQWFNAESPRNSILVNVADQLEIFTNGRCKSVMHRAVVNSERERMSIVVANGPSSEAVVGPAAPLVKRDGRAFYRPMKYEEYVVSQLTKSRLDGKPILEQMKIHDD</sequence>
<keyword evidence="4" id="KW-0560">Oxidoreductase</keyword>
<dbReference type="InterPro" id="IPR005123">
    <property type="entry name" value="Oxoglu/Fe-dep_dioxygenase_dom"/>
</dbReference>
<evidence type="ECO:0000256" key="4">
    <source>
        <dbReference type="RuleBase" id="RU003682"/>
    </source>
</evidence>
<proteinExistence type="inferred from homology"/>
<evidence type="ECO:0000259" key="5">
    <source>
        <dbReference type="PROSITE" id="PS51471"/>
    </source>
</evidence>
<evidence type="ECO:0000313" key="7">
    <source>
        <dbReference type="Proteomes" id="UP001318860"/>
    </source>
</evidence>
<accession>A0ABR0XCD5</accession>
<evidence type="ECO:0000256" key="2">
    <source>
        <dbReference type="ARBA" id="ARBA00022723"/>
    </source>
</evidence>
<dbReference type="Proteomes" id="UP001318860">
    <property type="component" value="Unassembled WGS sequence"/>
</dbReference>
<name>A0ABR0XCD5_REHGL</name>
<gene>
    <name evidence="6" type="ORF">DH2020_011054</name>
</gene>
<dbReference type="PANTHER" id="PTHR47991">
    <property type="entry name" value="OXOGLUTARATE/IRON-DEPENDENT DIOXYGENASE"/>
    <property type="match status" value="1"/>
</dbReference>
<dbReference type="InterPro" id="IPR027443">
    <property type="entry name" value="IPNS-like_sf"/>
</dbReference>
<evidence type="ECO:0000313" key="6">
    <source>
        <dbReference type="EMBL" id="KAK6156806.1"/>
    </source>
</evidence>
<organism evidence="6 7">
    <name type="scientific">Rehmannia glutinosa</name>
    <name type="common">Chinese foxglove</name>
    <dbReference type="NCBI Taxonomy" id="99300"/>
    <lineage>
        <taxon>Eukaryota</taxon>
        <taxon>Viridiplantae</taxon>
        <taxon>Streptophyta</taxon>
        <taxon>Embryophyta</taxon>
        <taxon>Tracheophyta</taxon>
        <taxon>Spermatophyta</taxon>
        <taxon>Magnoliopsida</taxon>
        <taxon>eudicotyledons</taxon>
        <taxon>Gunneridae</taxon>
        <taxon>Pentapetalae</taxon>
        <taxon>asterids</taxon>
        <taxon>lamiids</taxon>
        <taxon>Lamiales</taxon>
        <taxon>Orobanchaceae</taxon>
        <taxon>Rehmannieae</taxon>
        <taxon>Rehmannia</taxon>
    </lineage>
</organism>
<comment type="caution">
    <text evidence="6">The sequence shown here is derived from an EMBL/GenBank/DDBJ whole genome shotgun (WGS) entry which is preliminary data.</text>
</comment>
<dbReference type="PROSITE" id="PS51471">
    <property type="entry name" value="FE2OG_OXY"/>
    <property type="match status" value="1"/>
</dbReference>
<dbReference type="Pfam" id="PF14226">
    <property type="entry name" value="DIOX_N"/>
    <property type="match status" value="1"/>
</dbReference>
<evidence type="ECO:0000256" key="1">
    <source>
        <dbReference type="ARBA" id="ARBA00008056"/>
    </source>
</evidence>
<comment type="similarity">
    <text evidence="1 4">Belongs to the iron/ascorbate-dependent oxidoreductase family.</text>
</comment>
<dbReference type="InterPro" id="IPR044861">
    <property type="entry name" value="IPNS-like_FE2OG_OXY"/>
</dbReference>
<protein>
    <recommendedName>
        <fullName evidence="5">Fe2OG dioxygenase domain-containing protein</fullName>
    </recommendedName>
</protein>
<dbReference type="EMBL" id="JABTTQ020000005">
    <property type="protein sequence ID" value="KAK6156806.1"/>
    <property type="molecule type" value="Genomic_DNA"/>
</dbReference>
<dbReference type="InterPro" id="IPR050295">
    <property type="entry name" value="Plant_2OG-oxidoreductases"/>
</dbReference>
<dbReference type="SUPFAM" id="SSF51197">
    <property type="entry name" value="Clavaminate synthase-like"/>
    <property type="match status" value="1"/>
</dbReference>
<keyword evidence="3 4" id="KW-0408">Iron</keyword>